<accession>A0A9P6JSH4</accession>
<dbReference type="EMBL" id="MU157838">
    <property type="protein sequence ID" value="KAF9530764.1"/>
    <property type="molecule type" value="Genomic_DNA"/>
</dbReference>
<protein>
    <recommendedName>
        <fullName evidence="3">Nephrocystin 3-like N-terminal domain-containing protein</fullName>
    </recommendedName>
</protein>
<proteinExistence type="predicted"/>
<comment type="caution">
    <text evidence="4">The sequence shown here is derived from an EMBL/GenBank/DDBJ whole genome shotgun (WGS) entry which is preliminary data.</text>
</comment>
<evidence type="ECO:0000256" key="2">
    <source>
        <dbReference type="SAM" id="MobiDB-lite"/>
    </source>
</evidence>
<feature type="region of interest" description="Disordered" evidence="2">
    <location>
        <begin position="1"/>
        <end position="25"/>
    </location>
</feature>
<evidence type="ECO:0000313" key="4">
    <source>
        <dbReference type="EMBL" id="KAF9530764.1"/>
    </source>
</evidence>
<dbReference type="Proteomes" id="UP000807306">
    <property type="component" value="Unassembled WGS sequence"/>
</dbReference>
<dbReference type="Gene3D" id="3.40.50.300">
    <property type="entry name" value="P-loop containing nucleotide triphosphate hydrolases"/>
    <property type="match status" value="1"/>
</dbReference>
<name>A0A9P6JSH4_9AGAR</name>
<gene>
    <name evidence="4" type="ORF">CPB83DRAFT_850266</name>
</gene>
<dbReference type="InterPro" id="IPR027417">
    <property type="entry name" value="P-loop_NTPase"/>
</dbReference>
<sequence>MCFTASSEDSRSLPASTMPLGDSQAPQSAQFFEGAGNIIVNDGQFAGVINNSAGKSSGVPWLDFLLSHCAPDALVDSKARQDPPRCAPDTREAIQKEILDWINLLTQSGLVMWLRGSAGSGKSAIAQTIAELLNNAKTPSASFFFSRISGSPTRVDGDRVLPTIIYQLCLLLPEYQDIVMKKLTQDPSLFERSRESQMDALFTKPLQQFSFRRLLRKLRQLRSVPLVIIIDGLDECRDPEIQCDLLRIIADAAASIRNRPVRFLIASRPETHITRTFDQYPDFQHSRLRSINLDADPDASMAILAFLRQEVRKIHETHPLRVHLSPSWPGQDILDLLVLKSSPQFILASTAMAYVASPKHQPTERLTTVINILNTPISPSADRPLQKLDTLYTFIFSSVEESHLEYVQAILGIIHLSSLEEYSLPPPTMSFLEGLLKLSSGNVYLYLEPLVSVLYLPQDPEQPIKSLHASLFDFLLNRARSCEQVLDLAYAKAGLIGYYFIHDLNNVVSFLEDPTVQSVSFTPDILLDAFITQKDEEIPAGNARALFILVELLFKILLNRGSPKDSLFILCPHVPVLDTSFAPSMYAMKSSIYRTRCRNVSKGEYQDLIDTFRNRKKDQLSLFYSLTNYMDTTPRVKLLTRWYYEVLDEVGRELHEIHWLRKGSEMRDLCEALTKAVLKWIGYNSTSEARRLKMLWKRISFNDPPV</sequence>
<evidence type="ECO:0000313" key="5">
    <source>
        <dbReference type="Proteomes" id="UP000807306"/>
    </source>
</evidence>
<feature type="domain" description="Nephrocystin 3-like N-terminal" evidence="3">
    <location>
        <begin position="96"/>
        <end position="268"/>
    </location>
</feature>
<organism evidence="4 5">
    <name type="scientific">Crepidotus variabilis</name>
    <dbReference type="NCBI Taxonomy" id="179855"/>
    <lineage>
        <taxon>Eukaryota</taxon>
        <taxon>Fungi</taxon>
        <taxon>Dikarya</taxon>
        <taxon>Basidiomycota</taxon>
        <taxon>Agaricomycotina</taxon>
        <taxon>Agaricomycetes</taxon>
        <taxon>Agaricomycetidae</taxon>
        <taxon>Agaricales</taxon>
        <taxon>Agaricineae</taxon>
        <taxon>Crepidotaceae</taxon>
        <taxon>Crepidotus</taxon>
    </lineage>
</organism>
<evidence type="ECO:0000256" key="1">
    <source>
        <dbReference type="ARBA" id="ARBA00022737"/>
    </source>
</evidence>
<dbReference type="Pfam" id="PF24883">
    <property type="entry name" value="NPHP3_N"/>
    <property type="match status" value="1"/>
</dbReference>
<reference evidence="4" key="1">
    <citation type="submission" date="2020-11" db="EMBL/GenBank/DDBJ databases">
        <authorList>
            <consortium name="DOE Joint Genome Institute"/>
            <person name="Ahrendt S."/>
            <person name="Riley R."/>
            <person name="Andreopoulos W."/>
            <person name="Labutti K."/>
            <person name="Pangilinan J."/>
            <person name="Ruiz-Duenas F.J."/>
            <person name="Barrasa J.M."/>
            <person name="Sanchez-Garcia M."/>
            <person name="Camarero S."/>
            <person name="Miyauchi S."/>
            <person name="Serrano A."/>
            <person name="Linde D."/>
            <person name="Babiker R."/>
            <person name="Drula E."/>
            <person name="Ayuso-Fernandez I."/>
            <person name="Pacheco R."/>
            <person name="Padilla G."/>
            <person name="Ferreira P."/>
            <person name="Barriuso J."/>
            <person name="Kellner H."/>
            <person name="Castanera R."/>
            <person name="Alfaro M."/>
            <person name="Ramirez L."/>
            <person name="Pisabarro A.G."/>
            <person name="Kuo A."/>
            <person name="Tritt A."/>
            <person name="Lipzen A."/>
            <person name="He G."/>
            <person name="Yan M."/>
            <person name="Ng V."/>
            <person name="Cullen D."/>
            <person name="Martin F."/>
            <person name="Rosso M.-N."/>
            <person name="Henrissat B."/>
            <person name="Hibbett D."/>
            <person name="Martinez A.T."/>
            <person name="Grigoriev I.V."/>
        </authorList>
    </citation>
    <scope>NUCLEOTIDE SEQUENCE</scope>
    <source>
        <strain evidence="4">CBS 506.95</strain>
    </source>
</reference>
<dbReference type="SUPFAM" id="SSF52540">
    <property type="entry name" value="P-loop containing nucleoside triphosphate hydrolases"/>
    <property type="match status" value="1"/>
</dbReference>
<dbReference type="PANTHER" id="PTHR10039">
    <property type="entry name" value="AMELOGENIN"/>
    <property type="match status" value="1"/>
</dbReference>
<evidence type="ECO:0000259" key="3">
    <source>
        <dbReference type="Pfam" id="PF24883"/>
    </source>
</evidence>
<dbReference type="OrthoDB" id="7464126at2759"/>
<dbReference type="AlphaFoldDB" id="A0A9P6JSH4"/>
<keyword evidence="5" id="KW-1185">Reference proteome</keyword>
<dbReference type="InterPro" id="IPR056884">
    <property type="entry name" value="NPHP3-like_N"/>
</dbReference>
<keyword evidence="1" id="KW-0677">Repeat</keyword>